<dbReference type="AlphaFoldDB" id="A0AAD7R2J5"/>
<feature type="domain" description="AGC-kinase C-terminal" evidence="6">
    <location>
        <begin position="44"/>
        <end position="96"/>
    </location>
</feature>
<reference evidence="7" key="1">
    <citation type="journal article" date="2023" name="Science">
        <title>Genome structures resolve the early diversification of teleost fishes.</title>
        <authorList>
            <person name="Parey E."/>
            <person name="Louis A."/>
            <person name="Montfort J."/>
            <person name="Bouchez O."/>
            <person name="Roques C."/>
            <person name="Iampietro C."/>
            <person name="Lluch J."/>
            <person name="Castinel A."/>
            <person name="Donnadieu C."/>
            <person name="Desvignes T."/>
            <person name="Floi Bucao C."/>
            <person name="Jouanno E."/>
            <person name="Wen M."/>
            <person name="Mejri S."/>
            <person name="Dirks R."/>
            <person name="Jansen H."/>
            <person name="Henkel C."/>
            <person name="Chen W.J."/>
            <person name="Zahm M."/>
            <person name="Cabau C."/>
            <person name="Klopp C."/>
            <person name="Thompson A.W."/>
            <person name="Robinson-Rechavi M."/>
            <person name="Braasch I."/>
            <person name="Lecointre G."/>
            <person name="Bobe J."/>
            <person name="Postlethwait J.H."/>
            <person name="Berthelot C."/>
            <person name="Roest Crollius H."/>
            <person name="Guiguen Y."/>
        </authorList>
    </citation>
    <scope>NUCLEOTIDE SEQUENCE</scope>
    <source>
        <strain evidence="7">NC1722</strain>
    </source>
</reference>
<dbReference type="PANTHER" id="PTHR24353">
    <property type="entry name" value="CYCLIC NUCLEOTIDE-DEPENDENT PROTEIN KINASE"/>
    <property type="match status" value="1"/>
</dbReference>
<evidence type="ECO:0000259" key="6">
    <source>
        <dbReference type="PROSITE" id="PS51285"/>
    </source>
</evidence>
<dbReference type="GO" id="GO:0005524">
    <property type="term" value="F:ATP binding"/>
    <property type="evidence" value="ECO:0007669"/>
    <property type="project" value="UniProtKB-KW"/>
</dbReference>
<dbReference type="EMBL" id="JAINUG010001276">
    <property type="protein sequence ID" value="KAJ8357965.1"/>
    <property type="molecule type" value="Genomic_DNA"/>
</dbReference>
<protein>
    <recommendedName>
        <fullName evidence="6">AGC-kinase C-terminal domain-containing protein</fullName>
    </recommendedName>
</protein>
<dbReference type="Proteomes" id="UP001221898">
    <property type="component" value="Unassembled WGS sequence"/>
</dbReference>
<keyword evidence="3" id="KW-0547">Nucleotide-binding</keyword>
<gene>
    <name evidence="7" type="ORF">AAFF_G00047850</name>
</gene>
<dbReference type="GO" id="GO:0005952">
    <property type="term" value="C:cAMP-dependent protein kinase complex"/>
    <property type="evidence" value="ECO:0007669"/>
    <property type="project" value="TreeGrafter"/>
</dbReference>
<keyword evidence="8" id="KW-1185">Reference proteome</keyword>
<evidence type="ECO:0000256" key="3">
    <source>
        <dbReference type="ARBA" id="ARBA00022741"/>
    </source>
</evidence>
<dbReference type="SMART" id="SM00133">
    <property type="entry name" value="S_TK_X"/>
    <property type="match status" value="1"/>
</dbReference>
<dbReference type="PANTHER" id="PTHR24353:SF116">
    <property type="entry name" value="CAMP-DEPENDENT PROTEIN KINASE"/>
    <property type="match status" value="1"/>
</dbReference>
<dbReference type="InterPro" id="IPR000961">
    <property type="entry name" value="AGC-kinase_C"/>
</dbReference>
<evidence type="ECO:0000256" key="1">
    <source>
        <dbReference type="ARBA" id="ARBA00022527"/>
    </source>
</evidence>
<accession>A0AAD7R2J5</accession>
<dbReference type="Gene3D" id="3.30.200.20">
    <property type="entry name" value="Phosphorylase Kinase, domain 1"/>
    <property type="match status" value="1"/>
</dbReference>
<dbReference type="GO" id="GO:0005829">
    <property type="term" value="C:cytosol"/>
    <property type="evidence" value="ECO:0007669"/>
    <property type="project" value="TreeGrafter"/>
</dbReference>
<sequence length="96" mass="10994">MHVGNADCVLPLTLLRNLLQVGLTKRYGNLKNAVNDIKNHKWFGTTDWIGIYERKVEAPFVPECRGPGDTSNLDNYEEEDIRVSMTEKCAMEFSEF</sequence>
<keyword evidence="2" id="KW-0808">Transferase</keyword>
<evidence type="ECO:0000256" key="2">
    <source>
        <dbReference type="ARBA" id="ARBA00022679"/>
    </source>
</evidence>
<dbReference type="SUPFAM" id="SSF56112">
    <property type="entry name" value="Protein kinase-like (PK-like)"/>
    <property type="match status" value="1"/>
</dbReference>
<evidence type="ECO:0000256" key="4">
    <source>
        <dbReference type="ARBA" id="ARBA00022777"/>
    </source>
</evidence>
<keyword evidence="4" id="KW-0418">Kinase</keyword>
<keyword evidence="5" id="KW-0067">ATP-binding</keyword>
<dbReference type="GO" id="GO:0004691">
    <property type="term" value="F:cAMP-dependent protein kinase activity"/>
    <property type="evidence" value="ECO:0007669"/>
    <property type="project" value="TreeGrafter"/>
</dbReference>
<evidence type="ECO:0000313" key="7">
    <source>
        <dbReference type="EMBL" id="KAJ8357965.1"/>
    </source>
</evidence>
<organism evidence="7 8">
    <name type="scientific">Aldrovandia affinis</name>
    <dbReference type="NCBI Taxonomy" id="143900"/>
    <lineage>
        <taxon>Eukaryota</taxon>
        <taxon>Metazoa</taxon>
        <taxon>Chordata</taxon>
        <taxon>Craniata</taxon>
        <taxon>Vertebrata</taxon>
        <taxon>Euteleostomi</taxon>
        <taxon>Actinopterygii</taxon>
        <taxon>Neopterygii</taxon>
        <taxon>Teleostei</taxon>
        <taxon>Notacanthiformes</taxon>
        <taxon>Halosauridae</taxon>
        <taxon>Aldrovandia</taxon>
    </lineage>
</organism>
<keyword evidence="1" id="KW-0723">Serine/threonine-protein kinase</keyword>
<comment type="caution">
    <text evidence="7">The sequence shown here is derived from an EMBL/GenBank/DDBJ whole genome shotgun (WGS) entry which is preliminary data.</text>
</comment>
<dbReference type="PROSITE" id="PS51285">
    <property type="entry name" value="AGC_KINASE_CTER"/>
    <property type="match status" value="1"/>
</dbReference>
<proteinExistence type="predicted"/>
<evidence type="ECO:0000313" key="8">
    <source>
        <dbReference type="Proteomes" id="UP001221898"/>
    </source>
</evidence>
<dbReference type="Gene3D" id="1.10.510.10">
    <property type="entry name" value="Transferase(Phosphotransferase) domain 1"/>
    <property type="match status" value="1"/>
</dbReference>
<dbReference type="GO" id="GO:0005634">
    <property type="term" value="C:nucleus"/>
    <property type="evidence" value="ECO:0007669"/>
    <property type="project" value="TreeGrafter"/>
</dbReference>
<name>A0AAD7R2J5_9TELE</name>
<evidence type="ECO:0000256" key="5">
    <source>
        <dbReference type="ARBA" id="ARBA00022840"/>
    </source>
</evidence>
<dbReference type="InterPro" id="IPR011009">
    <property type="entry name" value="Kinase-like_dom_sf"/>
</dbReference>